<evidence type="ECO:0000256" key="1">
    <source>
        <dbReference type="ARBA" id="ARBA00010343"/>
    </source>
</evidence>
<dbReference type="Pfam" id="PF00125">
    <property type="entry name" value="Histone"/>
    <property type="match status" value="2"/>
</dbReference>
<dbReference type="GO" id="GO:0003677">
    <property type="term" value="F:DNA binding"/>
    <property type="evidence" value="ECO:0007669"/>
    <property type="project" value="InterPro"/>
</dbReference>
<comment type="caution">
    <text evidence="4">The sequence shown here is derived from an EMBL/GenBank/DDBJ whole genome shotgun (WGS) entry which is preliminary data.</text>
</comment>
<dbReference type="AlphaFoldDB" id="A0AA39IQ98"/>
<evidence type="ECO:0000313" key="4">
    <source>
        <dbReference type="EMBL" id="KAK0428497.1"/>
    </source>
</evidence>
<feature type="compositionally biased region" description="Polar residues" evidence="2">
    <location>
        <begin position="121"/>
        <end position="130"/>
    </location>
</feature>
<name>A0AA39IQ98_9BILA</name>
<comment type="similarity">
    <text evidence="1">Belongs to the histone H3 family.</text>
</comment>
<dbReference type="SMART" id="SM00428">
    <property type="entry name" value="H3"/>
    <property type="match status" value="2"/>
</dbReference>
<dbReference type="GO" id="GO:0030527">
    <property type="term" value="F:structural constituent of chromatin"/>
    <property type="evidence" value="ECO:0007669"/>
    <property type="project" value="InterPro"/>
</dbReference>
<dbReference type="SUPFAM" id="SSF47113">
    <property type="entry name" value="Histone-fold"/>
    <property type="match status" value="2"/>
</dbReference>
<feature type="region of interest" description="Disordered" evidence="2">
    <location>
        <begin position="121"/>
        <end position="162"/>
    </location>
</feature>
<dbReference type="PANTHER" id="PTHR11426">
    <property type="entry name" value="HISTONE H3"/>
    <property type="match status" value="1"/>
</dbReference>
<dbReference type="CDD" id="cd22911">
    <property type="entry name" value="HFD_H3"/>
    <property type="match status" value="1"/>
</dbReference>
<reference evidence="4" key="1">
    <citation type="submission" date="2023-06" db="EMBL/GenBank/DDBJ databases">
        <title>Genomic analysis of the entomopathogenic nematode Steinernema hermaphroditum.</title>
        <authorList>
            <person name="Schwarz E.M."/>
            <person name="Heppert J.K."/>
            <person name="Baniya A."/>
            <person name="Schwartz H.T."/>
            <person name="Tan C.-H."/>
            <person name="Antoshechkin I."/>
            <person name="Sternberg P.W."/>
            <person name="Goodrich-Blair H."/>
            <person name="Dillman A.R."/>
        </authorList>
    </citation>
    <scope>NUCLEOTIDE SEQUENCE</scope>
    <source>
        <strain evidence="4">PS9179</strain>
        <tissue evidence="4">Whole animal</tissue>
    </source>
</reference>
<dbReference type="Gene3D" id="1.10.20.10">
    <property type="entry name" value="Histone, subunit A"/>
    <property type="match status" value="2"/>
</dbReference>
<evidence type="ECO:0000259" key="3">
    <source>
        <dbReference type="Pfam" id="PF00125"/>
    </source>
</evidence>
<feature type="domain" description="Core Histone H2A/H2B/H3" evidence="3">
    <location>
        <begin position="48"/>
        <end position="110"/>
    </location>
</feature>
<proteinExistence type="inferred from homology"/>
<dbReference type="GO" id="GO:0000786">
    <property type="term" value="C:nucleosome"/>
    <property type="evidence" value="ECO:0007669"/>
    <property type="project" value="InterPro"/>
</dbReference>
<gene>
    <name evidence="4" type="ORF">QR680_010836</name>
</gene>
<accession>A0AA39IQ98</accession>
<protein>
    <recommendedName>
        <fullName evidence="3">Core Histone H2A/H2B/H3 domain-containing protein</fullName>
    </recommendedName>
</protein>
<dbReference type="EMBL" id="JAUCMV010000001">
    <property type="protein sequence ID" value="KAK0428497.1"/>
    <property type="molecule type" value="Genomic_DNA"/>
</dbReference>
<feature type="compositionally biased region" description="Polar residues" evidence="2">
    <location>
        <begin position="138"/>
        <end position="149"/>
    </location>
</feature>
<feature type="compositionally biased region" description="Basic residues" evidence="2">
    <location>
        <begin position="42"/>
        <end position="54"/>
    </location>
</feature>
<dbReference type="PRINTS" id="PR00622">
    <property type="entry name" value="HISTONEH3"/>
</dbReference>
<dbReference type="GO" id="GO:0046982">
    <property type="term" value="F:protein heterodimerization activity"/>
    <property type="evidence" value="ECO:0007669"/>
    <property type="project" value="InterPro"/>
</dbReference>
<dbReference type="InterPro" id="IPR000164">
    <property type="entry name" value="Histone_H3/CENP-A"/>
</dbReference>
<keyword evidence="5" id="KW-1185">Reference proteome</keyword>
<dbReference type="InterPro" id="IPR007125">
    <property type="entry name" value="H2A/H2B/H3"/>
</dbReference>
<dbReference type="PROSITE" id="PS00959">
    <property type="entry name" value="HISTONE_H3_2"/>
    <property type="match status" value="1"/>
</dbReference>
<sequence length="263" mass="29806">MARAKFTALRPIERRSSINEALRRQMTLSHCQKKSAPSTGAARRKSFKPRKKISSHGFQIPRAAFSRLVREITEKFKLKGSIRYQMHALQALQEAVEVFLTCFFEDVNLIPMARIKQTARKTPSTRTLTHSGKRMRISNVSSSSKSLTPGTPVAQKRKMKKPVKRGTRALQEIRKLQRTTNLLIARAPFSRLVRDITRVFSNDGGLRFKLDALAALQEATEVFMTCYFEDLNLVALHAGRVTIMPKDGALIRRLRGMPTARSV</sequence>
<dbReference type="InterPro" id="IPR009072">
    <property type="entry name" value="Histone-fold"/>
</dbReference>
<feature type="domain" description="Core Histone H2A/H2B/H3" evidence="3">
    <location>
        <begin position="166"/>
        <end position="254"/>
    </location>
</feature>
<evidence type="ECO:0000256" key="2">
    <source>
        <dbReference type="SAM" id="MobiDB-lite"/>
    </source>
</evidence>
<feature type="region of interest" description="Disordered" evidence="2">
    <location>
        <begin position="31"/>
        <end position="54"/>
    </location>
</feature>
<evidence type="ECO:0000313" key="5">
    <source>
        <dbReference type="Proteomes" id="UP001175271"/>
    </source>
</evidence>
<organism evidence="4 5">
    <name type="scientific">Steinernema hermaphroditum</name>
    <dbReference type="NCBI Taxonomy" id="289476"/>
    <lineage>
        <taxon>Eukaryota</taxon>
        <taxon>Metazoa</taxon>
        <taxon>Ecdysozoa</taxon>
        <taxon>Nematoda</taxon>
        <taxon>Chromadorea</taxon>
        <taxon>Rhabditida</taxon>
        <taxon>Tylenchina</taxon>
        <taxon>Panagrolaimomorpha</taxon>
        <taxon>Strongyloidoidea</taxon>
        <taxon>Steinernematidae</taxon>
        <taxon>Steinernema</taxon>
    </lineage>
</organism>
<dbReference type="Proteomes" id="UP001175271">
    <property type="component" value="Unassembled WGS sequence"/>
</dbReference>